<accession>A0A232EQF8</accession>
<dbReference type="AlphaFoldDB" id="A0A232EQF8"/>
<dbReference type="Proteomes" id="UP000215335">
    <property type="component" value="Unassembled WGS sequence"/>
</dbReference>
<dbReference type="EMBL" id="NNAY01002772">
    <property type="protein sequence ID" value="OXU20593.1"/>
    <property type="molecule type" value="Genomic_DNA"/>
</dbReference>
<name>A0A232EQF8_9HYME</name>
<keyword evidence="2" id="KW-1185">Reference proteome</keyword>
<protein>
    <submittedName>
        <fullName evidence="1">Uncharacterized protein</fullName>
    </submittedName>
</protein>
<comment type="caution">
    <text evidence="1">The sequence shown here is derived from an EMBL/GenBank/DDBJ whole genome shotgun (WGS) entry which is preliminary data.</text>
</comment>
<organism evidence="1 2">
    <name type="scientific">Trichomalopsis sarcophagae</name>
    <dbReference type="NCBI Taxonomy" id="543379"/>
    <lineage>
        <taxon>Eukaryota</taxon>
        <taxon>Metazoa</taxon>
        <taxon>Ecdysozoa</taxon>
        <taxon>Arthropoda</taxon>
        <taxon>Hexapoda</taxon>
        <taxon>Insecta</taxon>
        <taxon>Pterygota</taxon>
        <taxon>Neoptera</taxon>
        <taxon>Endopterygota</taxon>
        <taxon>Hymenoptera</taxon>
        <taxon>Apocrita</taxon>
        <taxon>Proctotrupomorpha</taxon>
        <taxon>Chalcidoidea</taxon>
        <taxon>Pteromalidae</taxon>
        <taxon>Pteromalinae</taxon>
        <taxon>Trichomalopsis</taxon>
    </lineage>
</organism>
<proteinExistence type="predicted"/>
<evidence type="ECO:0000313" key="1">
    <source>
        <dbReference type="EMBL" id="OXU20593.1"/>
    </source>
</evidence>
<gene>
    <name evidence="1" type="ORF">TSAR_003547</name>
</gene>
<evidence type="ECO:0000313" key="2">
    <source>
        <dbReference type="Proteomes" id="UP000215335"/>
    </source>
</evidence>
<sequence length="134" mass="15745">MVGRKAIISHEKILEKLLEFEIFQEDKILKTRTNKWSRISPVPKIYKDGRKGETLQDRWCGLMRDLIWDEKRLPCAFNFHKHSVNCYDAYIKIEGHCTDCNSIINAICEVEPRAGDPVVFKVIATDSRIYRYLI</sequence>
<reference evidence="1 2" key="1">
    <citation type="journal article" date="2017" name="Curr. Biol.">
        <title>The Evolution of Venom by Co-option of Single-Copy Genes.</title>
        <authorList>
            <person name="Martinson E.O."/>
            <person name="Mrinalini"/>
            <person name="Kelkar Y.D."/>
            <person name="Chang C.H."/>
            <person name="Werren J.H."/>
        </authorList>
    </citation>
    <scope>NUCLEOTIDE SEQUENCE [LARGE SCALE GENOMIC DNA]</scope>
    <source>
        <strain evidence="1 2">Alberta</strain>
        <tissue evidence="1">Whole body</tissue>
    </source>
</reference>